<accession>A0A0H2KTE1</accession>
<evidence type="ECO:0000256" key="2">
    <source>
        <dbReference type="ARBA" id="ARBA00022448"/>
    </source>
</evidence>
<evidence type="ECO:0000313" key="9">
    <source>
        <dbReference type="EMBL" id="KLN35089.1"/>
    </source>
</evidence>
<dbReference type="GO" id="GO:0042910">
    <property type="term" value="F:xenobiotic transmembrane transporter activity"/>
    <property type="evidence" value="ECO:0007669"/>
    <property type="project" value="InterPro"/>
</dbReference>
<dbReference type="AlphaFoldDB" id="A0A0H2KTE1"/>
<feature type="region of interest" description="Disordered" evidence="7">
    <location>
        <begin position="1"/>
        <end position="35"/>
    </location>
</feature>
<sequence>MSTPDLETLTGPSLPAAGSPGDPTPATPPAPDTPGTDRWYLSSAPIVRALVHLCVPMAAAMIVGAVYNVVNAGFVGSLHDNALLAAVTLGTPLLGLVMAVGGVFGVGGGALVARLLGAAAHDPSATGQVRRVSSFAVWGAVVTGAVLGAGGLLLLRPLVTLLGADAATAPATATYVAVMLAFVPVLTAAFCLEQLVRAEGASRQVMYALVGSTVLNLVLDVLFVLVLPWGVGGVALGTGLANLAVVVYFAVWLTRRSEHMSIAPRWFTLSPSVLKPVFGVGVGELLQASFLIVTSLVLNNLAAAYGDGPLAAMGVAVRIAQVPEFLLMGVTLGVLPLLAYSYGKGDRARLTAALRASALVVGGLGLLFSAVVILFRDQVFAAFVADPAVLAIGATILTAQLVAMVANGFAGLVTSLFQATGRAVPAIVMSVSQGLLFVPVVLLGNHWFGLSGIVWSLTVTEVVVCLVGAGLLVASRRAIERGLAASTARID</sequence>
<dbReference type="RefSeq" id="WP_082141154.1">
    <property type="nucleotide sequence ID" value="NZ_JNBQ01000007.1"/>
</dbReference>
<dbReference type="InterPro" id="IPR048279">
    <property type="entry name" value="MdtK-like"/>
</dbReference>
<keyword evidence="4 8" id="KW-0812">Transmembrane</keyword>
<keyword evidence="2" id="KW-0813">Transport</keyword>
<comment type="caution">
    <text evidence="9">The sequence shown here is derived from an EMBL/GenBank/DDBJ whole genome shotgun (WGS) entry which is preliminary data.</text>
</comment>
<dbReference type="InterPro" id="IPR051327">
    <property type="entry name" value="MATE_MepA_subfamily"/>
</dbReference>
<feature type="transmembrane region" description="Helical" evidence="8">
    <location>
        <begin position="273"/>
        <end position="298"/>
    </location>
</feature>
<name>A0A0H2KTE1_9MICO</name>
<feature type="transmembrane region" description="Helical" evidence="8">
    <location>
        <begin position="233"/>
        <end position="253"/>
    </location>
</feature>
<dbReference type="GO" id="GO:0015297">
    <property type="term" value="F:antiporter activity"/>
    <property type="evidence" value="ECO:0007669"/>
    <property type="project" value="InterPro"/>
</dbReference>
<dbReference type="Proteomes" id="UP000035265">
    <property type="component" value="Unassembled WGS sequence"/>
</dbReference>
<dbReference type="InterPro" id="IPR002528">
    <property type="entry name" value="MATE_fam"/>
</dbReference>
<dbReference type="EMBL" id="JNBQ01000007">
    <property type="protein sequence ID" value="KLN35089.1"/>
    <property type="molecule type" value="Genomic_DNA"/>
</dbReference>
<feature type="transmembrane region" description="Helical" evidence="8">
    <location>
        <begin position="387"/>
        <end position="412"/>
    </location>
</feature>
<dbReference type="PANTHER" id="PTHR43823:SF3">
    <property type="entry name" value="MULTIDRUG EXPORT PROTEIN MEPA"/>
    <property type="match status" value="1"/>
</dbReference>
<feature type="transmembrane region" description="Helical" evidence="8">
    <location>
        <begin position="318"/>
        <end position="340"/>
    </location>
</feature>
<keyword evidence="6 8" id="KW-0472">Membrane</keyword>
<comment type="subcellular location">
    <subcellularLocation>
        <location evidence="1">Cell membrane</location>
        <topology evidence="1">Multi-pass membrane protein</topology>
    </subcellularLocation>
</comment>
<feature type="transmembrane region" description="Helical" evidence="8">
    <location>
        <begin position="135"/>
        <end position="155"/>
    </location>
</feature>
<evidence type="ECO:0000256" key="3">
    <source>
        <dbReference type="ARBA" id="ARBA00022475"/>
    </source>
</evidence>
<feature type="transmembrane region" description="Helical" evidence="8">
    <location>
        <begin position="453"/>
        <end position="474"/>
    </location>
</feature>
<dbReference type="PANTHER" id="PTHR43823">
    <property type="entry name" value="SPORULATION PROTEIN YKVU"/>
    <property type="match status" value="1"/>
</dbReference>
<feature type="transmembrane region" description="Helical" evidence="8">
    <location>
        <begin position="205"/>
        <end position="227"/>
    </location>
</feature>
<dbReference type="GO" id="GO:0005886">
    <property type="term" value="C:plasma membrane"/>
    <property type="evidence" value="ECO:0007669"/>
    <property type="project" value="UniProtKB-SubCell"/>
</dbReference>
<keyword evidence="3" id="KW-1003">Cell membrane</keyword>
<feature type="transmembrane region" description="Helical" evidence="8">
    <location>
        <begin position="175"/>
        <end position="193"/>
    </location>
</feature>
<feature type="transmembrane region" description="Helical" evidence="8">
    <location>
        <begin position="352"/>
        <end position="375"/>
    </location>
</feature>
<dbReference type="PIRSF" id="PIRSF006603">
    <property type="entry name" value="DinF"/>
    <property type="match status" value="1"/>
</dbReference>
<evidence type="ECO:0000256" key="1">
    <source>
        <dbReference type="ARBA" id="ARBA00004651"/>
    </source>
</evidence>
<feature type="transmembrane region" description="Helical" evidence="8">
    <location>
        <begin position="49"/>
        <end position="70"/>
    </location>
</feature>
<dbReference type="STRING" id="264251.FB00_09190"/>
<organism evidence="9 10">
    <name type="scientific">Cellulosimicrobium funkei</name>
    <dbReference type="NCBI Taxonomy" id="264251"/>
    <lineage>
        <taxon>Bacteria</taxon>
        <taxon>Bacillati</taxon>
        <taxon>Actinomycetota</taxon>
        <taxon>Actinomycetes</taxon>
        <taxon>Micrococcales</taxon>
        <taxon>Promicromonosporaceae</taxon>
        <taxon>Cellulosimicrobium</taxon>
    </lineage>
</organism>
<keyword evidence="5 8" id="KW-1133">Transmembrane helix</keyword>
<feature type="transmembrane region" description="Helical" evidence="8">
    <location>
        <begin position="424"/>
        <end position="447"/>
    </location>
</feature>
<proteinExistence type="predicted"/>
<dbReference type="PATRIC" id="fig|264251.5.peg.1866"/>
<evidence type="ECO:0000256" key="5">
    <source>
        <dbReference type="ARBA" id="ARBA00022989"/>
    </source>
</evidence>
<evidence type="ECO:0000256" key="7">
    <source>
        <dbReference type="SAM" id="MobiDB-lite"/>
    </source>
</evidence>
<gene>
    <name evidence="9" type="ORF">FB00_09190</name>
</gene>
<protein>
    <submittedName>
        <fullName evidence="9">Multidrug transporter MATE</fullName>
    </submittedName>
</protein>
<evidence type="ECO:0000256" key="6">
    <source>
        <dbReference type="ARBA" id="ARBA00023136"/>
    </source>
</evidence>
<evidence type="ECO:0000313" key="10">
    <source>
        <dbReference type="Proteomes" id="UP000035265"/>
    </source>
</evidence>
<keyword evidence="10" id="KW-1185">Reference proteome</keyword>
<evidence type="ECO:0000256" key="4">
    <source>
        <dbReference type="ARBA" id="ARBA00022692"/>
    </source>
</evidence>
<dbReference type="Pfam" id="PF01554">
    <property type="entry name" value="MatE"/>
    <property type="match status" value="2"/>
</dbReference>
<feature type="compositionally biased region" description="Pro residues" evidence="7">
    <location>
        <begin position="22"/>
        <end position="32"/>
    </location>
</feature>
<feature type="transmembrane region" description="Helical" evidence="8">
    <location>
        <begin position="82"/>
        <end position="115"/>
    </location>
</feature>
<evidence type="ECO:0000256" key="8">
    <source>
        <dbReference type="SAM" id="Phobius"/>
    </source>
</evidence>
<reference evidence="9 10" key="1">
    <citation type="submission" date="2014-05" db="EMBL/GenBank/DDBJ databases">
        <title>Cellulosimicrobium funkei U11 genome.</title>
        <authorList>
            <person name="Hu C."/>
            <person name="Gong Y."/>
            <person name="Wan W."/>
            <person name="Jiang M."/>
        </authorList>
    </citation>
    <scope>NUCLEOTIDE SEQUENCE [LARGE SCALE GENOMIC DNA]</scope>
    <source>
        <strain evidence="9 10">U11</strain>
    </source>
</reference>